<feature type="compositionally biased region" description="Low complexity" evidence="1">
    <location>
        <begin position="480"/>
        <end position="496"/>
    </location>
</feature>
<evidence type="ECO:0000256" key="1">
    <source>
        <dbReference type="SAM" id="MobiDB-lite"/>
    </source>
</evidence>
<name>A0AAD9KDU6_9ANNE</name>
<gene>
    <name evidence="2" type="ORF">LSH36_9g02032</name>
</gene>
<dbReference type="AlphaFoldDB" id="A0AAD9KDU6"/>
<reference evidence="2" key="1">
    <citation type="journal article" date="2023" name="Mol. Biol. Evol.">
        <title>Third-Generation Sequencing Reveals the Adaptive Role of the Epigenome in Three Deep-Sea Polychaetes.</title>
        <authorList>
            <person name="Perez M."/>
            <person name="Aroh O."/>
            <person name="Sun Y."/>
            <person name="Lan Y."/>
            <person name="Juniper S.K."/>
            <person name="Young C.R."/>
            <person name="Angers B."/>
            <person name="Qian P.Y."/>
        </authorList>
    </citation>
    <scope>NUCLEOTIDE SEQUENCE</scope>
    <source>
        <strain evidence="2">P08H-3</strain>
    </source>
</reference>
<dbReference type="EMBL" id="JAODUP010000009">
    <property type="protein sequence ID" value="KAK2169486.1"/>
    <property type="molecule type" value="Genomic_DNA"/>
</dbReference>
<evidence type="ECO:0000313" key="2">
    <source>
        <dbReference type="EMBL" id="KAK2169486.1"/>
    </source>
</evidence>
<comment type="caution">
    <text evidence="2">The sequence shown here is derived from an EMBL/GenBank/DDBJ whole genome shotgun (WGS) entry which is preliminary data.</text>
</comment>
<feature type="region of interest" description="Disordered" evidence="1">
    <location>
        <begin position="480"/>
        <end position="543"/>
    </location>
</feature>
<accession>A0AAD9KDU6</accession>
<evidence type="ECO:0000313" key="3">
    <source>
        <dbReference type="Proteomes" id="UP001208570"/>
    </source>
</evidence>
<sequence>MYVLNAVILGIISIIIINKGIVYGEEYFFHQHCYYEGRYCSIKNISCSNNNVLDIEWSRVGYSQYWEQPPYTNCSATQDTCYEETEEPTKNCTGLSICHLDTCSNITWHVNNCTTPYAANFMQINYTCSPAPEDINGSYQYHHCYQEGGRCDKKYISCQEGYVLNIESARIGYSDYWYLDPSRTNCSVTNETCYEEIEEPANNCTGLRVCGLDTCSESTRQRIDCLGFEATNYMQIYYTCVPAPEDINGSYQYHHCYQEGGRCDKKYISCQEGYVLNIESARIGYSDYWYLDATRTNCSVTNETCYEEIEEPANNCTGLRVCGLDTCSESTRQRIDCLGFEATNYMQIYYTCVPAPEDINGSYQYHHCYQEGGRCDKKYISCQEGYVLNIESARIGYSDYWYLDATRTNCSVTNETCYEEIEEPANNCTGLRVCGLDTCSESTHQRIDCLGLEATNYMQIYYICVPEYAEPPNNYSLTTKLTTSSTGSSTITRLTTQDNSPSSTAKSALTHTESSTTAARRFNLIHSDDDDDDDGGGGGGGGE</sequence>
<feature type="compositionally biased region" description="Polar residues" evidence="1">
    <location>
        <begin position="497"/>
        <end position="518"/>
    </location>
</feature>
<keyword evidence="3" id="KW-1185">Reference proteome</keyword>
<dbReference type="Proteomes" id="UP001208570">
    <property type="component" value="Unassembled WGS sequence"/>
</dbReference>
<organism evidence="2 3">
    <name type="scientific">Paralvinella palmiformis</name>
    <dbReference type="NCBI Taxonomy" id="53620"/>
    <lineage>
        <taxon>Eukaryota</taxon>
        <taxon>Metazoa</taxon>
        <taxon>Spiralia</taxon>
        <taxon>Lophotrochozoa</taxon>
        <taxon>Annelida</taxon>
        <taxon>Polychaeta</taxon>
        <taxon>Sedentaria</taxon>
        <taxon>Canalipalpata</taxon>
        <taxon>Terebellida</taxon>
        <taxon>Terebelliformia</taxon>
        <taxon>Alvinellidae</taxon>
        <taxon>Paralvinella</taxon>
    </lineage>
</organism>
<proteinExistence type="predicted"/>
<protein>
    <submittedName>
        <fullName evidence="2">Uncharacterized protein</fullName>
    </submittedName>
</protein>